<sequence>MADLETSELVNSEGTDIPSKLIIPKRRSSIFQRRSINTRQQDYVEAINEEQKSEARKNSEDPQEEIFDLSDYISSLKKEQSAWKKTLNERKSQRRCLAKEESQVAAGVELDLSLFTDEERAFIAGRPDYDATSRSLDNLLKIAVKSVELNTQVDHLSKTIAETINQEMNVAKCQLMDLSDI</sequence>
<dbReference type="RefSeq" id="XP_011304451.1">
    <property type="nucleotide sequence ID" value="XM_011306149.1"/>
</dbReference>
<dbReference type="AlphaFoldDB" id="A0A9R1U0D2"/>
<organism evidence="1 3">
    <name type="scientific">Fopius arisanus</name>
    <dbReference type="NCBI Taxonomy" id="64838"/>
    <lineage>
        <taxon>Eukaryota</taxon>
        <taxon>Metazoa</taxon>
        <taxon>Ecdysozoa</taxon>
        <taxon>Arthropoda</taxon>
        <taxon>Hexapoda</taxon>
        <taxon>Insecta</taxon>
        <taxon>Pterygota</taxon>
        <taxon>Neoptera</taxon>
        <taxon>Endopterygota</taxon>
        <taxon>Hymenoptera</taxon>
        <taxon>Apocrita</taxon>
        <taxon>Ichneumonoidea</taxon>
        <taxon>Braconidae</taxon>
        <taxon>Opiinae</taxon>
        <taxon>Fopius</taxon>
    </lineage>
</organism>
<dbReference type="GeneID" id="105267354"/>
<reference evidence="2 3" key="1">
    <citation type="submission" date="2025-04" db="UniProtKB">
        <authorList>
            <consortium name="RefSeq"/>
        </authorList>
    </citation>
    <scope>IDENTIFICATION</scope>
    <source>
        <strain evidence="2 3">USDA-PBARC FA_bdor</strain>
        <tissue evidence="2 3">Whole organism</tissue>
    </source>
</reference>
<protein>
    <submittedName>
        <fullName evidence="2 3">Uncharacterized protein</fullName>
    </submittedName>
</protein>
<name>A0A9R1U0D2_9HYME</name>
<dbReference type="RefSeq" id="XP_011304450.1">
    <property type="nucleotide sequence ID" value="XM_011306148.1"/>
</dbReference>
<evidence type="ECO:0000313" key="3">
    <source>
        <dbReference type="RefSeq" id="XP_011304451.1"/>
    </source>
</evidence>
<dbReference type="OrthoDB" id="7696821at2759"/>
<keyword evidence="1" id="KW-1185">Reference proteome</keyword>
<proteinExistence type="predicted"/>
<dbReference type="Proteomes" id="UP000694866">
    <property type="component" value="Unplaced"/>
</dbReference>
<evidence type="ECO:0000313" key="2">
    <source>
        <dbReference type="RefSeq" id="XP_011304450.1"/>
    </source>
</evidence>
<gene>
    <name evidence="2 3" type="primary">LOC105267354</name>
</gene>
<dbReference type="KEGG" id="fas:105267354"/>
<evidence type="ECO:0000313" key="1">
    <source>
        <dbReference type="Proteomes" id="UP000694866"/>
    </source>
</evidence>
<accession>A0A9R1U0D2</accession>
<accession>A0A9R1T7T3</accession>